<dbReference type="PANTHER" id="PTHR11487:SF0">
    <property type="entry name" value="S-ACYL FATTY ACID SYNTHASE THIOESTERASE, MEDIUM CHAIN"/>
    <property type="match status" value="1"/>
</dbReference>
<protein>
    <submittedName>
        <fullName evidence="3">Surfactin synthase thioesterase subunit</fullName>
    </submittedName>
</protein>
<sequence>MQKVKLFCIPYSGASSMIYNKWKESLNDKIVVVPVEFPGRGQNFGDPLCTTADELIEYLYEQIEPQLDENAFAFYGHCIGGALAYDLAMKIEYEKNRIPVHMFFSGRQVPHLQYRKKVSKMSEKEFLDELFSMEEPIKCIMENNDLREIYLPIFKADLLMSETYIHEYNPDTSRMQCDITILSGMEDRIVYEEDLQHWTEYTKSKCTYHMLKGGHFFIHDNQLEIANIINHSL</sequence>
<dbReference type="STRING" id="37658.SAMN05661086_00131"/>
<dbReference type="InterPro" id="IPR012223">
    <property type="entry name" value="TEII"/>
</dbReference>
<dbReference type="Gene3D" id="3.40.50.1820">
    <property type="entry name" value="alpha/beta hydrolase"/>
    <property type="match status" value="1"/>
</dbReference>
<dbReference type="Pfam" id="PF00975">
    <property type="entry name" value="Thioesterase"/>
    <property type="match status" value="1"/>
</dbReference>
<dbReference type="AlphaFoldDB" id="A0A1I6HNS3"/>
<gene>
    <name evidence="3" type="ORF">SAMN05661086_00131</name>
</gene>
<keyword evidence="4" id="KW-1185">Reference proteome</keyword>
<evidence type="ECO:0000313" key="4">
    <source>
        <dbReference type="Proteomes" id="UP000199659"/>
    </source>
</evidence>
<proteinExistence type="inferred from homology"/>
<dbReference type="SUPFAM" id="SSF53474">
    <property type="entry name" value="alpha/beta-Hydrolases"/>
    <property type="match status" value="1"/>
</dbReference>
<dbReference type="InterPro" id="IPR001031">
    <property type="entry name" value="Thioesterase"/>
</dbReference>
<evidence type="ECO:0000313" key="3">
    <source>
        <dbReference type="EMBL" id="SFR56103.1"/>
    </source>
</evidence>
<accession>A0A1I6HNS3</accession>
<evidence type="ECO:0000259" key="2">
    <source>
        <dbReference type="Pfam" id="PF00975"/>
    </source>
</evidence>
<feature type="domain" description="Thioesterase" evidence="2">
    <location>
        <begin position="5"/>
        <end position="232"/>
    </location>
</feature>
<evidence type="ECO:0000256" key="1">
    <source>
        <dbReference type="ARBA" id="ARBA00007169"/>
    </source>
</evidence>
<dbReference type="GO" id="GO:0008610">
    <property type="term" value="P:lipid biosynthetic process"/>
    <property type="evidence" value="ECO:0007669"/>
    <property type="project" value="TreeGrafter"/>
</dbReference>
<reference evidence="3 4" key="1">
    <citation type="submission" date="2016-10" db="EMBL/GenBank/DDBJ databases">
        <authorList>
            <person name="de Groot N.N."/>
        </authorList>
    </citation>
    <scope>NUCLEOTIDE SEQUENCE [LARGE SCALE GENOMIC DNA]</scope>
    <source>
        <strain evidence="3 4">743A</strain>
    </source>
</reference>
<dbReference type="RefSeq" id="WP_092558763.1">
    <property type="nucleotide sequence ID" value="NZ_FOYZ01000001.1"/>
</dbReference>
<dbReference type="InterPro" id="IPR029058">
    <property type="entry name" value="AB_hydrolase_fold"/>
</dbReference>
<name>A0A1I6HNS3_9FIRM</name>
<dbReference type="EMBL" id="FOYZ01000001">
    <property type="protein sequence ID" value="SFR56103.1"/>
    <property type="molecule type" value="Genomic_DNA"/>
</dbReference>
<dbReference type="OrthoDB" id="2213423at2"/>
<dbReference type="Proteomes" id="UP000199659">
    <property type="component" value="Unassembled WGS sequence"/>
</dbReference>
<comment type="similarity">
    <text evidence="1">Belongs to the thioesterase family.</text>
</comment>
<organism evidence="3 4">
    <name type="scientific">Anaeromicropila populeti</name>
    <dbReference type="NCBI Taxonomy" id="37658"/>
    <lineage>
        <taxon>Bacteria</taxon>
        <taxon>Bacillati</taxon>
        <taxon>Bacillota</taxon>
        <taxon>Clostridia</taxon>
        <taxon>Lachnospirales</taxon>
        <taxon>Lachnospiraceae</taxon>
        <taxon>Anaeromicropila</taxon>
    </lineage>
</organism>
<dbReference type="PANTHER" id="PTHR11487">
    <property type="entry name" value="THIOESTERASE"/>
    <property type="match status" value="1"/>
</dbReference>